<sequence>MVLGPLISDSLVGHSFTGSNSIYAGVLYGNIASRDFVSNPAISCVDVKDAAAFHRLALEKPNLNGQRVLIAGPVLTGQDILNVVNERISKLNGNIPIGDPSGNLPLDSVLNFDMSQSLELVGSYTLHDPKDAFVDLVKQFIRVNGSL</sequence>
<organism evidence="1 2">
    <name type="scientific">Ambrosiozyma monospora</name>
    <name type="common">Yeast</name>
    <name type="synonym">Endomycopsis monosporus</name>
    <dbReference type="NCBI Taxonomy" id="43982"/>
    <lineage>
        <taxon>Eukaryota</taxon>
        <taxon>Fungi</taxon>
        <taxon>Dikarya</taxon>
        <taxon>Ascomycota</taxon>
        <taxon>Saccharomycotina</taxon>
        <taxon>Pichiomycetes</taxon>
        <taxon>Pichiales</taxon>
        <taxon>Pichiaceae</taxon>
        <taxon>Ambrosiozyma</taxon>
    </lineage>
</organism>
<keyword evidence="2" id="KW-1185">Reference proteome</keyword>
<proteinExistence type="predicted"/>
<name>A0A9W6YUP8_AMBMO</name>
<dbReference type="Proteomes" id="UP001165063">
    <property type="component" value="Unassembled WGS sequence"/>
</dbReference>
<accession>A0A9W6YUP8</accession>
<dbReference type="OrthoDB" id="2735536at2759"/>
<evidence type="ECO:0000313" key="1">
    <source>
        <dbReference type="EMBL" id="GMG36386.1"/>
    </source>
</evidence>
<dbReference type="AlphaFoldDB" id="A0A9W6YUP8"/>
<dbReference type="EMBL" id="BSXU01002314">
    <property type="protein sequence ID" value="GMG36386.1"/>
    <property type="molecule type" value="Genomic_DNA"/>
</dbReference>
<reference evidence="1" key="1">
    <citation type="submission" date="2023-04" db="EMBL/GenBank/DDBJ databases">
        <title>Ambrosiozyma monospora NBRC 1965.</title>
        <authorList>
            <person name="Ichikawa N."/>
            <person name="Sato H."/>
            <person name="Tonouchi N."/>
        </authorList>
    </citation>
    <scope>NUCLEOTIDE SEQUENCE</scope>
    <source>
        <strain evidence="1">NBRC 1965</strain>
    </source>
</reference>
<comment type="caution">
    <text evidence="1">The sequence shown here is derived from an EMBL/GenBank/DDBJ whole genome shotgun (WGS) entry which is preliminary data.</text>
</comment>
<gene>
    <name evidence="1" type="ORF">Amon01_000466800</name>
</gene>
<dbReference type="InterPro" id="IPR036291">
    <property type="entry name" value="NAD(P)-bd_dom_sf"/>
</dbReference>
<protein>
    <submittedName>
        <fullName evidence="1">Unnamed protein product</fullName>
    </submittedName>
</protein>
<dbReference type="Gene3D" id="3.40.50.720">
    <property type="entry name" value="NAD(P)-binding Rossmann-like Domain"/>
    <property type="match status" value="1"/>
</dbReference>
<dbReference type="SUPFAM" id="SSF51735">
    <property type="entry name" value="NAD(P)-binding Rossmann-fold domains"/>
    <property type="match status" value="1"/>
</dbReference>
<evidence type="ECO:0000313" key="2">
    <source>
        <dbReference type="Proteomes" id="UP001165063"/>
    </source>
</evidence>